<evidence type="ECO:0000259" key="1">
    <source>
        <dbReference type="Pfam" id="PF19809"/>
    </source>
</evidence>
<accession>A0A2T0T1I1</accession>
<name>A0A2T0T1I1_9PSEU</name>
<evidence type="ECO:0000313" key="2">
    <source>
        <dbReference type="EMBL" id="PRY39522.1"/>
    </source>
</evidence>
<sequence length="114" mass="12555">MDVDFDYEATQELRRHARQVSEALGLTGESWCVESERPGALYLAVDGHVPTFPDDDLALVWRERRGWSAVVERPDGRGLQEIAHLRGQVDPSPAAVAEWVAGLVDDFGALPKSA</sequence>
<dbReference type="EMBL" id="PVTF01000007">
    <property type="protein sequence ID" value="PRY39522.1"/>
    <property type="molecule type" value="Genomic_DNA"/>
</dbReference>
<comment type="caution">
    <text evidence="2">The sequence shown here is derived from an EMBL/GenBank/DDBJ whole genome shotgun (WGS) entry which is preliminary data.</text>
</comment>
<dbReference type="Pfam" id="PF19809">
    <property type="entry name" value="DUF6292"/>
    <property type="match status" value="1"/>
</dbReference>
<dbReference type="InterPro" id="IPR046259">
    <property type="entry name" value="DUF6292"/>
</dbReference>
<feature type="domain" description="DUF6292" evidence="1">
    <location>
        <begin position="17"/>
        <end position="101"/>
    </location>
</feature>
<dbReference type="AlphaFoldDB" id="A0A2T0T1I1"/>
<dbReference type="OrthoDB" id="4190452at2"/>
<gene>
    <name evidence="2" type="ORF">CLV43_107105</name>
</gene>
<evidence type="ECO:0000313" key="3">
    <source>
        <dbReference type="Proteomes" id="UP000239494"/>
    </source>
</evidence>
<dbReference type="RefSeq" id="WP_106189468.1">
    <property type="nucleotide sequence ID" value="NZ_PVTF01000007.1"/>
</dbReference>
<proteinExistence type="predicted"/>
<organism evidence="2 3">
    <name type="scientific">Umezawaea tangerina</name>
    <dbReference type="NCBI Taxonomy" id="84725"/>
    <lineage>
        <taxon>Bacteria</taxon>
        <taxon>Bacillati</taxon>
        <taxon>Actinomycetota</taxon>
        <taxon>Actinomycetes</taxon>
        <taxon>Pseudonocardiales</taxon>
        <taxon>Pseudonocardiaceae</taxon>
        <taxon>Umezawaea</taxon>
    </lineage>
</organism>
<keyword evidence="3" id="KW-1185">Reference proteome</keyword>
<protein>
    <recommendedName>
        <fullName evidence="1">DUF6292 domain-containing protein</fullName>
    </recommendedName>
</protein>
<reference evidence="2 3" key="1">
    <citation type="submission" date="2018-03" db="EMBL/GenBank/DDBJ databases">
        <title>Genomic Encyclopedia of Archaeal and Bacterial Type Strains, Phase II (KMG-II): from individual species to whole genera.</title>
        <authorList>
            <person name="Goeker M."/>
        </authorList>
    </citation>
    <scope>NUCLEOTIDE SEQUENCE [LARGE SCALE GENOMIC DNA]</scope>
    <source>
        <strain evidence="2 3">DSM 44720</strain>
    </source>
</reference>
<dbReference type="Proteomes" id="UP000239494">
    <property type="component" value="Unassembled WGS sequence"/>
</dbReference>